<name>A0A6N2MRL2_SALVM</name>
<organism evidence="1">
    <name type="scientific">Salix viminalis</name>
    <name type="common">Common osier</name>
    <name type="synonym">Basket willow</name>
    <dbReference type="NCBI Taxonomy" id="40686"/>
    <lineage>
        <taxon>Eukaryota</taxon>
        <taxon>Viridiplantae</taxon>
        <taxon>Streptophyta</taxon>
        <taxon>Embryophyta</taxon>
        <taxon>Tracheophyta</taxon>
        <taxon>Spermatophyta</taxon>
        <taxon>Magnoliopsida</taxon>
        <taxon>eudicotyledons</taxon>
        <taxon>Gunneridae</taxon>
        <taxon>Pentapetalae</taxon>
        <taxon>rosids</taxon>
        <taxon>fabids</taxon>
        <taxon>Malpighiales</taxon>
        <taxon>Salicaceae</taxon>
        <taxon>Saliceae</taxon>
        <taxon>Salix</taxon>
    </lineage>
</organism>
<gene>
    <name evidence="1" type="ORF">SVIM_LOCUS397675</name>
</gene>
<reference evidence="1" key="1">
    <citation type="submission" date="2019-03" db="EMBL/GenBank/DDBJ databases">
        <authorList>
            <person name="Mank J."/>
            <person name="Almeida P."/>
        </authorList>
    </citation>
    <scope>NUCLEOTIDE SEQUENCE</scope>
    <source>
        <strain evidence="1">78183</strain>
    </source>
</reference>
<sequence length="170" mass="20293">MKFLMCDQPIKKVAKSQVNEGRKKFPLNSVRSKPSNALYIYHSRRLTNIWWNLADLKSHLLHLRTVGEVIPSTYWEFFLSTSLSRNSFFLRLWWVYKLWYTVRKKEERKTEFAVAVFINLDKQAFNCGFLMITSLQKYNLFYTLFQILNDSNLTIDIPQATPHCLPHKHE</sequence>
<proteinExistence type="predicted"/>
<dbReference type="AlphaFoldDB" id="A0A6N2MRL2"/>
<protein>
    <submittedName>
        <fullName evidence="1">Uncharacterized protein</fullName>
    </submittedName>
</protein>
<evidence type="ECO:0000313" key="1">
    <source>
        <dbReference type="EMBL" id="VFU55756.1"/>
    </source>
</evidence>
<accession>A0A6N2MRL2</accession>
<dbReference type="EMBL" id="CAADRP010001896">
    <property type="protein sequence ID" value="VFU55756.1"/>
    <property type="molecule type" value="Genomic_DNA"/>
</dbReference>